<dbReference type="InterPro" id="IPR000983">
    <property type="entry name" value="Bac_GSPG_pilin"/>
</dbReference>
<accession>A0ABV6BBP8</accession>
<organism evidence="6 7">
    <name type="scientific">Rheinheimera tilapiae</name>
    <dbReference type="NCBI Taxonomy" id="875043"/>
    <lineage>
        <taxon>Bacteria</taxon>
        <taxon>Pseudomonadati</taxon>
        <taxon>Pseudomonadota</taxon>
        <taxon>Gammaproteobacteria</taxon>
        <taxon>Chromatiales</taxon>
        <taxon>Chromatiaceae</taxon>
        <taxon>Rheinheimera</taxon>
    </lineage>
</organism>
<keyword evidence="3" id="KW-0488">Methylation</keyword>
<dbReference type="InterPro" id="IPR045584">
    <property type="entry name" value="Pilin-like"/>
</dbReference>
<dbReference type="Pfam" id="PF07963">
    <property type="entry name" value="N_methyl"/>
    <property type="match status" value="1"/>
</dbReference>
<dbReference type="NCBIfam" id="TIGR02532">
    <property type="entry name" value="IV_pilin_GFxxxE"/>
    <property type="match status" value="1"/>
</dbReference>
<dbReference type="Gene3D" id="3.30.700.10">
    <property type="entry name" value="Glycoprotein, Type 4 Pilin"/>
    <property type="match status" value="1"/>
</dbReference>
<gene>
    <name evidence="6" type="ORF">ACFFJP_03945</name>
</gene>
<dbReference type="Pfam" id="PF00114">
    <property type="entry name" value="Pilin"/>
    <property type="match status" value="1"/>
</dbReference>
<keyword evidence="4" id="KW-0281">Fimbrium</keyword>
<keyword evidence="5" id="KW-1133">Transmembrane helix</keyword>
<dbReference type="Proteomes" id="UP001589813">
    <property type="component" value="Unassembled WGS sequence"/>
</dbReference>
<evidence type="ECO:0000313" key="7">
    <source>
        <dbReference type="Proteomes" id="UP001589813"/>
    </source>
</evidence>
<evidence type="ECO:0000256" key="5">
    <source>
        <dbReference type="SAM" id="Phobius"/>
    </source>
</evidence>
<dbReference type="InterPro" id="IPR001082">
    <property type="entry name" value="Pilin"/>
</dbReference>
<evidence type="ECO:0000256" key="4">
    <source>
        <dbReference type="RuleBase" id="RU000389"/>
    </source>
</evidence>
<dbReference type="PRINTS" id="PR00813">
    <property type="entry name" value="BCTERIALGSPG"/>
</dbReference>
<dbReference type="RefSeq" id="WP_377240739.1">
    <property type="nucleotide sequence ID" value="NZ_JBHLXP010000001.1"/>
</dbReference>
<dbReference type="EMBL" id="JBHLXP010000001">
    <property type="protein sequence ID" value="MFC0047443.1"/>
    <property type="molecule type" value="Genomic_DNA"/>
</dbReference>
<dbReference type="PANTHER" id="PTHR30093:SF34">
    <property type="entry name" value="PREPILIN PEPTIDASE-DEPENDENT PROTEIN D"/>
    <property type="match status" value="1"/>
</dbReference>
<dbReference type="PROSITE" id="PS00409">
    <property type="entry name" value="PROKAR_NTER_METHYL"/>
    <property type="match status" value="1"/>
</dbReference>
<keyword evidence="7" id="KW-1185">Reference proteome</keyword>
<protein>
    <submittedName>
        <fullName evidence="6">Prepilin-type N-terminal cleavage/methylation domain-containing protein</fullName>
    </submittedName>
</protein>
<dbReference type="SUPFAM" id="SSF54523">
    <property type="entry name" value="Pili subunits"/>
    <property type="match status" value="1"/>
</dbReference>
<dbReference type="PANTHER" id="PTHR30093">
    <property type="entry name" value="GENERAL SECRETION PATHWAY PROTEIN G"/>
    <property type="match status" value="1"/>
</dbReference>
<evidence type="ECO:0000313" key="6">
    <source>
        <dbReference type="EMBL" id="MFC0047443.1"/>
    </source>
</evidence>
<keyword evidence="5" id="KW-0812">Transmembrane</keyword>
<evidence type="ECO:0000256" key="1">
    <source>
        <dbReference type="ARBA" id="ARBA00005233"/>
    </source>
</evidence>
<proteinExistence type="inferred from homology"/>
<comment type="subunit">
    <text evidence="2">The pili are polar flexible filaments of about 5.4 nanometers diameter and 2.5 micrometers average length; they consist of only a single polypeptide chain arranged in a helical configuration of five subunits per turn in the assembled pilus.</text>
</comment>
<evidence type="ECO:0000256" key="2">
    <source>
        <dbReference type="ARBA" id="ARBA00011156"/>
    </source>
</evidence>
<comment type="similarity">
    <text evidence="1 4">Belongs to the N-Me-Phe pilin family.</text>
</comment>
<evidence type="ECO:0000256" key="3">
    <source>
        <dbReference type="ARBA" id="ARBA00022481"/>
    </source>
</evidence>
<reference evidence="6 7" key="1">
    <citation type="submission" date="2024-09" db="EMBL/GenBank/DDBJ databases">
        <authorList>
            <person name="Sun Q."/>
            <person name="Mori K."/>
        </authorList>
    </citation>
    <scope>NUCLEOTIDE SEQUENCE [LARGE SCALE GENOMIC DNA]</scope>
    <source>
        <strain evidence="6 7">KCTC 23315</strain>
    </source>
</reference>
<keyword evidence="5" id="KW-0472">Membrane</keyword>
<name>A0ABV6BBP8_9GAMM</name>
<feature type="transmembrane region" description="Helical" evidence="5">
    <location>
        <begin position="12"/>
        <end position="30"/>
    </location>
</feature>
<sequence length="136" mass="13939">MKRNQGFTLIELMIVVAIIGILAAVALPAYQTYTAKSKFSEIVNSTAALKTAVELCALDKAGVTGCTDGATGPGYQISALTAYGNVQTVATTNGVITATAKTTNGLNGETYILTPTFASGQTTWAVSGTCQGKGYC</sequence>
<dbReference type="InterPro" id="IPR012902">
    <property type="entry name" value="N_methyl_site"/>
</dbReference>
<comment type="caution">
    <text evidence="6">The sequence shown here is derived from an EMBL/GenBank/DDBJ whole genome shotgun (WGS) entry which is preliminary data.</text>
</comment>